<feature type="transmembrane region" description="Helical" evidence="8">
    <location>
        <begin position="303"/>
        <end position="322"/>
    </location>
</feature>
<protein>
    <submittedName>
        <fullName evidence="9">Cytochrome d ubiquinol oxidase subunit II</fullName>
    </submittedName>
</protein>
<feature type="transmembrane region" description="Helical" evidence="8">
    <location>
        <begin position="231"/>
        <end position="252"/>
    </location>
</feature>
<evidence type="ECO:0000313" key="10">
    <source>
        <dbReference type="Proteomes" id="UP001597299"/>
    </source>
</evidence>
<feature type="transmembrane region" description="Helical" evidence="8">
    <location>
        <begin position="12"/>
        <end position="42"/>
    </location>
</feature>
<accession>A0ABW4YSK5</accession>
<evidence type="ECO:0000313" key="9">
    <source>
        <dbReference type="EMBL" id="MFD2139097.1"/>
    </source>
</evidence>
<keyword evidence="6 8" id="KW-0472">Membrane</keyword>
<dbReference type="PANTHER" id="PTHR43141">
    <property type="entry name" value="CYTOCHROME BD2 SUBUNIT II"/>
    <property type="match status" value="1"/>
</dbReference>
<keyword evidence="5 8" id="KW-1133">Transmembrane helix</keyword>
<evidence type="ECO:0000256" key="1">
    <source>
        <dbReference type="ARBA" id="ARBA00004651"/>
    </source>
</evidence>
<feature type="transmembrane region" description="Helical" evidence="8">
    <location>
        <begin position="197"/>
        <end position="219"/>
    </location>
</feature>
<comment type="subcellular location">
    <subcellularLocation>
        <location evidence="1">Cell membrane</location>
        <topology evidence="1">Multi-pass membrane protein</topology>
    </subcellularLocation>
</comment>
<feature type="transmembrane region" description="Helical" evidence="8">
    <location>
        <begin position="88"/>
        <end position="105"/>
    </location>
</feature>
<feature type="transmembrane region" description="Helical" evidence="8">
    <location>
        <begin position="117"/>
        <end position="142"/>
    </location>
</feature>
<reference evidence="10" key="1">
    <citation type="journal article" date="2019" name="Int. J. Syst. Evol. Microbiol.">
        <title>The Global Catalogue of Microorganisms (GCM) 10K type strain sequencing project: providing services to taxonomists for standard genome sequencing and annotation.</title>
        <authorList>
            <consortium name="The Broad Institute Genomics Platform"/>
            <consortium name="The Broad Institute Genome Sequencing Center for Infectious Disease"/>
            <person name="Wu L."/>
            <person name="Ma J."/>
        </authorList>
    </citation>
    <scope>NUCLEOTIDE SEQUENCE [LARGE SCALE GENOMIC DNA]</scope>
    <source>
        <strain evidence="10">CCM 7435</strain>
    </source>
</reference>
<evidence type="ECO:0000256" key="4">
    <source>
        <dbReference type="ARBA" id="ARBA00022692"/>
    </source>
</evidence>
<evidence type="ECO:0000256" key="5">
    <source>
        <dbReference type="ARBA" id="ARBA00022989"/>
    </source>
</evidence>
<evidence type="ECO:0000256" key="8">
    <source>
        <dbReference type="SAM" id="Phobius"/>
    </source>
</evidence>
<sequence length="378" mass="39872">MIELMQGPHVPLVFAAVAAFCVTVYVLADGLDLGVGILFLAAPRDADRDAMMASIEPVWDANETWLVMGGTLLIAAFPAGYYVLLPAFYLPIMFMLFALIFRGIAFEFRLQATRFRFLWDIAFFAGSLLATLCQGLILGGLIGGVPMQDGMFSGGPFSFFSLLGLLCGVGLVGGYALIGAGWLIWKTVGATQVFAREIAHAALILTAVMMALVSLWSAITVPEVAARWFALPNLLMLAPVPLATLAILAAIWRGIWDGAEPRTFVLSLVVFALGLVGLVVSLWPYVVPRHVTVWDGAADPQTLAFIAVGLAIILPVVLAYQAHAYWVFRGKAAPHAGYGGETAPHGGYGGRAAPHGGHGGKAVPHGGYGGEAAGSAHP</sequence>
<gene>
    <name evidence="9" type="primary">cydB</name>
    <name evidence="9" type="ORF">ACFSNC_01655</name>
</gene>
<keyword evidence="10" id="KW-1185">Reference proteome</keyword>
<feature type="region of interest" description="Disordered" evidence="7">
    <location>
        <begin position="349"/>
        <end position="378"/>
    </location>
</feature>
<dbReference type="InterPro" id="IPR003317">
    <property type="entry name" value="Cyt-d_oxidase_su2"/>
</dbReference>
<evidence type="ECO:0000256" key="2">
    <source>
        <dbReference type="ARBA" id="ARBA00007543"/>
    </source>
</evidence>
<organism evidence="9 10">
    <name type="scientific">Ancylobacter oerskovii</name>
    <dbReference type="NCBI Taxonomy" id="459519"/>
    <lineage>
        <taxon>Bacteria</taxon>
        <taxon>Pseudomonadati</taxon>
        <taxon>Pseudomonadota</taxon>
        <taxon>Alphaproteobacteria</taxon>
        <taxon>Hyphomicrobiales</taxon>
        <taxon>Xanthobacteraceae</taxon>
        <taxon>Ancylobacter</taxon>
    </lineage>
</organism>
<comment type="caution">
    <text evidence="9">The sequence shown here is derived from an EMBL/GenBank/DDBJ whole genome shotgun (WGS) entry which is preliminary data.</text>
</comment>
<dbReference type="PANTHER" id="PTHR43141:SF4">
    <property type="entry name" value="CYTOCHROME BD2 SUBUNIT II"/>
    <property type="match status" value="1"/>
</dbReference>
<evidence type="ECO:0000256" key="7">
    <source>
        <dbReference type="SAM" id="MobiDB-lite"/>
    </source>
</evidence>
<feature type="compositionally biased region" description="Gly residues" evidence="7">
    <location>
        <begin position="349"/>
        <end position="372"/>
    </location>
</feature>
<dbReference type="Pfam" id="PF02322">
    <property type="entry name" value="Cyt_bd_oxida_II"/>
    <property type="match status" value="1"/>
</dbReference>
<feature type="transmembrane region" description="Helical" evidence="8">
    <location>
        <begin position="264"/>
        <end position="283"/>
    </location>
</feature>
<evidence type="ECO:0000256" key="3">
    <source>
        <dbReference type="ARBA" id="ARBA00022475"/>
    </source>
</evidence>
<keyword evidence="4 8" id="KW-0812">Transmembrane</keyword>
<proteinExistence type="inferred from homology"/>
<dbReference type="NCBIfam" id="TIGR00203">
    <property type="entry name" value="cydB"/>
    <property type="match status" value="1"/>
</dbReference>
<dbReference type="RefSeq" id="WP_213354632.1">
    <property type="nucleotide sequence ID" value="NZ_JAHBGB010000041.1"/>
</dbReference>
<evidence type="ECO:0000256" key="6">
    <source>
        <dbReference type="ARBA" id="ARBA00023136"/>
    </source>
</evidence>
<keyword evidence="3" id="KW-1003">Cell membrane</keyword>
<dbReference type="Proteomes" id="UP001597299">
    <property type="component" value="Unassembled WGS sequence"/>
</dbReference>
<comment type="similarity">
    <text evidence="2">Belongs to the cytochrome ubiquinol oxidase subunit 2 family.</text>
</comment>
<feature type="transmembrane region" description="Helical" evidence="8">
    <location>
        <begin position="162"/>
        <end position="185"/>
    </location>
</feature>
<dbReference type="EMBL" id="JBHUHD010000001">
    <property type="protein sequence ID" value="MFD2139097.1"/>
    <property type="molecule type" value="Genomic_DNA"/>
</dbReference>
<name>A0ABW4YSK5_9HYPH</name>